<reference evidence="3 4" key="1">
    <citation type="journal article" date="2016" name="J. Gen. Virol.">
        <title>Comprehensive annotation of Glossina pallidipes salivary gland hypertrophy virus from Ethiopian tsetse flies: a proteogenomics approach.</title>
        <authorList>
            <person name="Abd-Alla A.M."/>
            <person name="Kariithi H.M."/>
            <person name="Cousserans F."/>
            <person name="Parker N.J."/>
            <person name="Ince I.A."/>
            <person name="Scully E.D."/>
            <person name="Boeren S."/>
            <person name="Geib S.M."/>
            <person name="Mekonnen S."/>
            <person name="Vlak J.M."/>
            <person name="Parker A.G."/>
            <person name="Vreysen M.J."/>
            <person name="Bergoin M."/>
        </authorList>
    </citation>
    <scope>NUCLEOTIDE SEQUENCE [LARGE SCALE GENOMIC DNA]</scope>
    <source>
        <strain evidence="3 4">Ethiopian</strain>
    </source>
</reference>
<sequence>MVDFRSTKRYWEKFLQLEKETFGEPRFVSSEHSKLVALSIARLEKLSREMCSLLFDITSEFESIKCASFSDTTNKTNNFCSIDSVMDNFISQNISPHLKWKNINNIAFSCYDKNDALLTLFKKPYSSQFTISMKPFLLTNLKTHLYGFYETLMKMHRNLPDNIVIAGGFVAFLLGITNYFGDIDIYVFESENNSNIIRRIIAGDRSWHGHAPSIQRKLHVYSHKTYNYQIIFKKSYGELENDVNILLSDFDLSLCRNAITLDGKVFSLNNEINDCVPQETCCAKKYNTMVDRAQKYISRLIQPVFNFNIIKPKIDVCISCQVYETYPVIKYRDCLKNITRLMNKNGFSLNNFSQYLNQQLPGFIDSLIEFEKINCFIIYGEYVESFLGLINGYKKINIVVEKDINIITPSNIWEYDFHVRPSGEEAEFGTRIKSKRPSMKHVNIYTTDNLQATIDSKSSTHFVLKCTLDKTINIIDKVSIIYDTSKYLYRNIKIKTTGSLSDSEDSVSSDEFNNEEYI</sequence>
<feature type="region of interest" description="Disordered" evidence="1">
    <location>
        <begin position="499"/>
        <end position="518"/>
    </location>
</feature>
<keyword evidence="2" id="KW-0472">Membrane</keyword>
<feature type="transmembrane region" description="Helical" evidence="2">
    <location>
        <begin position="163"/>
        <end position="181"/>
    </location>
</feature>
<accession>A0A109QRC8</accession>
<dbReference type="Proteomes" id="UP000282469">
    <property type="component" value="Segment"/>
</dbReference>
<organismHost>
    <name type="scientific">Glossina</name>
    <name type="common">tsetse flies</name>
    <dbReference type="NCBI Taxonomy" id="7393"/>
</organismHost>
<keyword evidence="2" id="KW-1133">Transmembrane helix</keyword>
<protein>
    <submittedName>
        <fullName evidence="3">Uncharacterized protein</fullName>
    </submittedName>
</protein>
<gene>
    <name evidence="3" type="ORF">GpSGHVEth024</name>
</gene>
<feature type="compositionally biased region" description="Acidic residues" evidence="1">
    <location>
        <begin position="502"/>
        <end position="518"/>
    </location>
</feature>
<evidence type="ECO:0000313" key="4">
    <source>
        <dbReference type="Proteomes" id="UP000282469"/>
    </source>
</evidence>
<evidence type="ECO:0000313" key="3">
    <source>
        <dbReference type="EMBL" id="AMB48628.1"/>
    </source>
</evidence>
<name>A0A109QRC8_GHVS</name>
<organism evidence="3 4">
    <name type="scientific">Glossina hytrovirus (isolate Glossina pallidipes/Ethiopia/Seibersdorf/-)</name>
    <name type="common">GHV</name>
    <dbReference type="NCBI Taxonomy" id="379529"/>
    <lineage>
        <taxon>Viruses</taxon>
        <taxon>Viruses incertae sedis</taxon>
        <taxon>Naldaviricetes</taxon>
        <taxon>Lefavirales</taxon>
        <taxon>Hytrosaviridae</taxon>
        <taxon>Glossinavirus</taxon>
        <taxon>Glossinavirus glopallidipedis</taxon>
    </lineage>
</organism>
<dbReference type="EMBL" id="KU050077">
    <property type="protein sequence ID" value="AMB48628.1"/>
    <property type="molecule type" value="Genomic_DNA"/>
</dbReference>
<proteinExistence type="predicted"/>
<keyword evidence="2" id="KW-0812">Transmembrane</keyword>
<evidence type="ECO:0000256" key="2">
    <source>
        <dbReference type="SAM" id="Phobius"/>
    </source>
</evidence>
<evidence type="ECO:0000256" key="1">
    <source>
        <dbReference type="SAM" id="MobiDB-lite"/>
    </source>
</evidence>